<gene>
    <name evidence="2" type="ORF">A5893_03595</name>
</gene>
<dbReference type="STRING" id="1826909.A5893_03595"/>
<feature type="signal peptide" evidence="1">
    <location>
        <begin position="1"/>
        <end position="20"/>
    </location>
</feature>
<keyword evidence="1" id="KW-0732">Signal</keyword>
<feature type="chain" id="PRO_5008100727" description="Outer membrane insertion C-signal" evidence="1">
    <location>
        <begin position="21"/>
        <end position="152"/>
    </location>
</feature>
<reference evidence="2 3" key="1">
    <citation type="submission" date="2016-04" db="EMBL/GenBank/DDBJ databases">
        <authorList>
            <person name="Evans L.H."/>
            <person name="Alamgir A."/>
            <person name="Owens N."/>
            <person name="Weber N.D."/>
            <person name="Virtaneva K."/>
            <person name="Barbian K."/>
            <person name="Babar A."/>
            <person name="Rosenke K."/>
        </authorList>
    </citation>
    <scope>NUCLEOTIDE SEQUENCE [LARGE SCALE GENOMIC DNA]</scope>
    <source>
        <strain evidence="2 3">CCM 8644</strain>
    </source>
</reference>
<evidence type="ECO:0000256" key="1">
    <source>
        <dbReference type="SAM" id="SignalP"/>
    </source>
</evidence>
<accession>A0A179DN65</accession>
<dbReference type="RefSeq" id="WP_068821240.1">
    <property type="nucleotide sequence ID" value="NZ_LWHJ01000011.1"/>
</dbReference>
<evidence type="ECO:0008006" key="4">
    <source>
        <dbReference type="Google" id="ProtNLM"/>
    </source>
</evidence>
<sequence length="152" mass="16768">MKKLILSTFAVICFNITVSAQSNYKTGLGLGLDFGDGATYVGPSLKHFFNANSAGQAEILFANGSTNINALYEYHQQIKGAEGLQWYLGVGPGVYFYKGGSDFAIKPMAGLDYKISQAPISFTFDWRPTLYFGNIDTEFFPGRFGLGFRYTF</sequence>
<evidence type="ECO:0000313" key="3">
    <source>
        <dbReference type="Proteomes" id="UP000078459"/>
    </source>
</evidence>
<proteinExistence type="predicted"/>
<organism evidence="2 3">
    <name type="scientific">Pedobacter psychrophilus</name>
    <dbReference type="NCBI Taxonomy" id="1826909"/>
    <lineage>
        <taxon>Bacteria</taxon>
        <taxon>Pseudomonadati</taxon>
        <taxon>Bacteroidota</taxon>
        <taxon>Sphingobacteriia</taxon>
        <taxon>Sphingobacteriales</taxon>
        <taxon>Sphingobacteriaceae</taxon>
        <taxon>Pedobacter</taxon>
    </lineage>
</organism>
<evidence type="ECO:0000313" key="2">
    <source>
        <dbReference type="EMBL" id="OAQ42210.1"/>
    </source>
</evidence>
<protein>
    <recommendedName>
        <fullName evidence="4">Outer membrane insertion C-signal</fullName>
    </recommendedName>
</protein>
<dbReference type="Proteomes" id="UP000078459">
    <property type="component" value="Unassembled WGS sequence"/>
</dbReference>
<dbReference type="InterPro" id="IPR011250">
    <property type="entry name" value="OMP/PagP_B-barrel"/>
</dbReference>
<dbReference type="AlphaFoldDB" id="A0A179DN65"/>
<comment type="caution">
    <text evidence="2">The sequence shown here is derived from an EMBL/GenBank/DDBJ whole genome shotgun (WGS) entry which is preliminary data.</text>
</comment>
<dbReference type="SUPFAM" id="SSF56925">
    <property type="entry name" value="OMPA-like"/>
    <property type="match status" value="1"/>
</dbReference>
<reference evidence="2 3" key="2">
    <citation type="submission" date="2016-06" db="EMBL/GenBank/DDBJ databases">
        <title>Pedobacter psychrophilus sp. nov., isolated from Antarctic fragmentary rock.</title>
        <authorList>
            <person name="Svec P."/>
        </authorList>
    </citation>
    <scope>NUCLEOTIDE SEQUENCE [LARGE SCALE GENOMIC DNA]</scope>
    <source>
        <strain evidence="2 3">CCM 8644</strain>
    </source>
</reference>
<dbReference type="OrthoDB" id="978645at2"/>
<name>A0A179DN65_9SPHI</name>
<dbReference type="EMBL" id="LWHJ01000011">
    <property type="protein sequence ID" value="OAQ42210.1"/>
    <property type="molecule type" value="Genomic_DNA"/>
</dbReference>
<keyword evidence="3" id="KW-1185">Reference proteome</keyword>